<evidence type="ECO:0000256" key="5">
    <source>
        <dbReference type="SAM" id="Phobius"/>
    </source>
</evidence>
<evidence type="ECO:0000313" key="9">
    <source>
        <dbReference type="Proteomes" id="UP000192775"/>
    </source>
</evidence>
<evidence type="ECO:0000256" key="4">
    <source>
        <dbReference type="SAM" id="MobiDB-lite"/>
    </source>
</evidence>
<keyword evidence="3" id="KW-0720">Serine protease</keyword>
<dbReference type="AlphaFoldDB" id="A0A1X9LPQ3"/>
<dbReference type="GO" id="GO:0004252">
    <property type="term" value="F:serine-type endopeptidase activity"/>
    <property type="evidence" value="ECO:0007669"/>
    <property type="project" value="InterPro"/>
</dbReference>
<dbReference type="InterPro" id="IPR000209">
    <property type="entry name" value="Peptidase_S8/S53_dom"/>
</dbReference>
<dbReference type="InterPro" id="IPR036852">
    <property type="entry name" value="Peptidase_S8/S53_dom_sf"/>
</dbReference>
<dbReference type="Gene3D" id="3.40.50.200">
    <property type="entry name" value="Peptidase S8/S53 domain"/>
    <property type="match status" value="2"/>
</dbReference>
<proteinExistence type="predicted"/>
<keyword evidence="5" id="KW-0472">Membrane</keyword>
<evidence type="ECO:0000259" key="7">
    <source>
        <dbReference type="Pfam" id="PF00082"/>
    </source>
</evidence>
<feature type="chain" id="PRO_5043422252" description="Peptidase S8/S53 domain-containing protein" evidence="6">
    <location>
        <begin position="30"/>
        <end position="719"/>
    </location>
</feature>
<dbReference type="GO" id="GO:0006508">
    <property type="term" value="P:proteolysis"/>
    <property type="evidence" value="ECO:0007669"/>
    <property type="project" value="UniProtKB-KW"/>
</dbReference>
<keyword evidence="5" id="KW-0812">Transmembrane</keyword>
<dbReference type="SUPFAM" id="SSF52743">
    <property type="entry name" value="Subtilisin-like"/>
    <property type="match status" value="1"/>
</dbReference>
<organism evidence="8 9">
    <name type="scientific">Cnuibacter physcomitrellae</name>
    <dbReference type="NCBI Taxonomy" id="1619308"/>
    <lineage>
        <taxon>Bacteria</taxon>
        <taxon>Bacillati</taxon>
        <taxon>Actinomycetota</taxon>
        <taxon>Actinomycetes</taxon>
        <taxon>Micrococcales</taxon>
        <taxon>Microbacteriaceae</taxon>
        <taxon>Cnuibacter</taxon>
    </lineage>
</organism>
<keyword evidence="9" id="KW-1185">Reference proteome</keyword>
<dbReference type="RefSeq" id="WP_085020416.1">
    <property type="nucleotide sequence ID" value="NZ_BMHD01000001.1"/>
</dbReference>
<evidence type="ECO:0000256" key="6">
    <source>
        <dbReference type="SAM" id="SignalP"/>
    </source>
</evidence>
<evidence type="ECO:0000313" key="8">
    <source>
        <dbReference type="EMBL" id="ARJ06278.1"/>
    </source>
</evidence>
<dbReference type="InterPro" id="IPR023828">
    <property type="entry name" value="Peptidase_S8_Ser-AS"/>
</dbReference>
<keyword evidence="5" id="KW-1133">Transmembrane helix</keyword>
<dbReference type="PROSITE" id="PS00138">
    <property type="entry name" value="SUBTILASE_SER"/>
    <property type="match status" value="1"/>
</dbReference>
<dbReference type="Pfam" id="PF00082">
    <property type="entry name" value="Peptidase_S8"/>
    <property type="match status" value="1"/>
</dbReference>
<protein>
    <recommendedName>
        <fullName evidence="7">Peptidase S8/S53 domain-containing protein</fullName>
    </recommendedName>
</protein>
<reference evidence="8 9" key="1">
    <citation type="submission" date="2017-04" db="EMBL/GenBank/DDBJ databases">
        <authorList>
            <person name="Afonso C.L."/>
            <person name="Miller P.J."/>
            <person name="Scott M.A."/>
            <person name="Spackman E."/>
            <person name="Goraichik I."/>
            <person name="Dimitrov K.M."/>
            <person name="Suarez D.L."/>
            <person name="Swayne D.E."/>
        </authorList>
    </citation>
    <scope>NUCLEOTIDE SEQUENCE [LARGE SCALE GENOMIC DNA]</scope>
    <source>
        <strain evidence="9">XA(T)</strain>
    </source>
</reference>
<feature type="domain" description="Peptidase S8/S53" evidence="7">
    <location>
        <begin position="510"/>
        <end position="631"/>
    </location>
</feature>
<name>A0A1X9LPQ3_9MICO</name>
<dbReference type="STRING" id="1619308.B5808_14465"/>
<keyword evidence="2" id="KW-0378">Hydrolase</keyword>
<evidence type="ECO:0000256" key="1">
    <source>
        <dbReference type="ARBA" id="ARBA00022670"/>
    </source>
</evidence>
<feature type="transmembrane region" description="Helical" evidence="5">
    <location>
        <begin position="695"/>
        <end position="712"/>
    </location>
</feature>
<sequence length="719" mass="72250">MTSIRHRPLAACLGATALAVLLIAGPAHAEPVSGDEAPIVNPALTELAESGAAPGSAEGEAASGLSTDGASALVVDDAARVLVGVVFADDDALQAGLAAVTGLGEIARTARSAPEVFVSVAPSRFDDLAAIPGVVEVSPALSGVTSDTPALGGPAAGAPDVAAAAAPSCRSIPSDVDSALGTAGVREKFGVDGTGVVVGILSDSFAGAPHALTTPAQDVAAGALPGPGNPCGYETAVRVLVDDTTGQGSDEGRAMAQIIHSAAPGATLLFAAAGPGQSTLADSVRMLHEAGATVIVDDVWFPEETLWQRGLVASAIAEANDDGVTLLSSAGNATSIGTLGDEPGQSIGSWETTAFHPMTCPTAVLDIVDQWSPTGTIDCADMSGGTDQPRATLALTAATAEKGGTLMTQWSEPMYGLTTTIIPLLLDHATGTLVNLPVQADRDTPSISVSVPVRASADYDLVLVRERMDPATATPDAELRVKWKTSGLSLSALQDTTSPDVVVGPTVWAHAGDPATIAVAAASVLDTSQLEDFSSSGPSTYLFEPVHADRTPSPRYPSPLTLFKPQITGVDGEQTTFFGQNSTEQPDVWRFYGTSAAAPSVAAVAALAQAAAPQATADEIRQQMILTADDVSANEAYAGATTPAWIGAGLVDPDGLLAALVGPSPAPPGPSPAPVPVPAAAGGDRLADTGAAPELPWALVGVLALGVGIAIGQRRRRLR</sequence>
<accession>A0A1X9LPQ3</accession>
<feature type="compositionally biased region" description="Pro residues" evidence="4">
    <location>
        <begin position="664"/>
        <end position="677"/>
    </location>
</feature>
<evidence type="ECO:0000256" key="3">
    <source>
        <dbReference type="ARBA" id="ARBA00022825"/>
    </source>
</evidence>
<dbReference type="Proteomes" id="UP000192775">
    <property type="component" value="Chromosome"/>
</dbReference>
<feature type="signal peptide" evidence="6">
    <location>
        <begin position="1"/>
        <end position="29"/>
    </location>
</feature>
<feature type="region of interest" description="Disordered" evidence="4">
    <location>
        <begin position="662"/>
        <end position="684"/>
    </location>
</feature>
<dbReference type="EMBL" id="CP020715">
    <property type="protein sequence ID" value="ARJ06278.1"/>
    <property type="molecule type" value="Genomic_DNA"/>
</dbReference>
<gene>
    <name evidence="8" type="ORF">B5808_14465</name>
</gene>
<keyword evidence="1" id="KW-0645">Protease</keyword>
<keyword evidence="6" id="KW-0732">Signal</keyword>
<evidence type="ECO:0000256" key="2">
    <source>
        <dbReference type="ARBA" id="ARBA00022801"/>
    </source>
</evidence>
<dbReference type="KEGG" id="cphy:B5808_14465"/>